<dbReference type="Proteomes" id="UP000579281">
    <property type="component" value="Unassembled WGS sequence"/>
</dbReference>
<keyword evidence="5" id="KW-1185">Reference proteome</keyword>
<dbReference type="NCBIfam" id="TIGR01891">
    <property type="entry name" value="amidohydrolases"/>
    <property type="match status" value="1"/>
</dbReference>
<feature type="binding site" evidence="2">
    <location>
        <position position="364"/>
    </location>
    <ligand>
        <name>Mn(2+)</name>
        <dbReference type="ChEBI" id="CHEBI:29035"/>
        <label>2</label>
    </ligand>
</feature>
<name>A0A841KVC0_9FIRM</name>
<feature type="binding site" evidence="2">
    <location>
        <position position="162"/>
    </location>
    <ligand>
        <name>Mn(2+)</name>
        <dbReference type="ChEBI" id="CHEBI:29035"/>
        <label>2</label>
    </ligand>
</feature>
<reference evidence="4 5" key="1">
    <citation type="submission" date="2020-08" db="EMBL/GenBank/DDBJ databases">
        <title>Genomic Encyclopedia of Type Strains, Phase IV (KMG-IV): sequencing the most valuable type-strain genomes for metagenomic binning, comparative biology and taxonomic classification.</title>
        <authorList>
            <person name="Goeker M."/>
        </authorList>
    </citation>
    <scope>NUCLEOTIDE SEQUENCE [LARGE SCALE GENOMIC DNA]</scope>
    <source>
        <strain evidence="4 5">DSM 103526</strain>
    </source>
</reference>
<feature type="domain" description="Peptidase M20 dimerisation" evidence="3">
    <location>
        <begin position="186"/>
        <end position="278"/>
    </location>
</feature>
<dbReference type="PANTHER" id="PTHR11014">
    <property type="entry name" value="PEPTIDASE M20 FAMILY MEMBER"/>
    <property type="match status" value="1"/>
</dbReference>
<dbReference type="EMBL" id="JACHEN010000001">
    <property type="protein sequence ID" value="MBB6214139.1"/>
    <property type="molecule type" value="Genomic_DNA"/>
</dbReference>
<feature type="binding site" evidence="2">
    <location>
        <position position="101"/>
    </location>
    <ligand>
        <name>Mn(2+)</name>
        <dbReference type="ChEBI" id="CHEBI:29035"/>
        <label>2</label>
    </ligand>
</feature>
<dbReference type="RefSeq" id="WP_184307271.1">
    <property type="nucleotide sequence ID" value="NZ_JACHEN010000001.1"/>
</dbReference>
<evidence type="ECO:0000259" key="3">
    <source>
        <dbReference type="Pfam" id="PF07687"/>
    </source>
</evidence>
<keyword evidence="1 4" id="KW-0378">Hydrolase</keyword>
<dbReference type="Pfam" id="PF07687">
    <property type="entry name" value="M20_dimer"/>
    <property type="match status" value="1"/>
</dbReference>
<feature type="binding site" evidence="2">
    <location>
        <position position="137"/>
    </location>
    <ligand>
        <name>Mn(2+)</name>
        <dbReference type="ChEBI" id="CHEBI:29035"/>
        <label>2</label>
    </ligand>
</feature>
<dbReference type="EC" id="3.5.1.-" evidence="4"/>
<dbReference type="GO" id="GO:0050118">
    <property type="term" value="F:N-acetyldiaminopimelate deacetylase activity"/>
    <property type="evidence" value="ECO:0007669"/>
    <property type="project" value="UniProtKB-ARBA"/>
</dbReference>
<evidence type="ECO:0000313" key="5">
    <source>
        <dbReference type="Proteomes" id="UP000579281"/>
    </source>
</evidence>
<comment type="caution">
    <text evidence="4">The sequence shown here is derived from an EMBL/GenBank/DDBJ whole genome shotgun (WGS) entry which is preliminary data.</text>
</comment>
<accession>A0A841KVC0</accession>
<proteinExistence type="predicted"/>
<sequence>MFDVKKEVALLYDELIRLRRDFHMHPELGYEEHRTSQIVCDYLEGLGLEVKKVTKTGVVGLLKGTKEGRTVMLRADIDALPQEEKTGLDYQSIHKGVMHACGHDGHTAMLLVAAKILAGHRDEIKGNAKFIFQPNEEEAGALDMIHEGVLENPKVDAAFGIHLWTPIESGKIGLANGPVMAATEEFEISIVGKAGHTSAPHTALDPILAASNVIQNLQSIQTREIDPLLPIAIMVGKVHGGSGRNIIADRVEIGGTIRFLFKNEETEKQILLEKFERVIKGTCDAMGVQYELKFIPSNPSLMNDGKMVEHVRRASKETFDEVDNVVAYRCLAGEDFAEFTHRVPSAFYFVGTGNVEKSTHYPHHHPMFNIDEDTMKYGVEMHVRSVLNFLND</sequence>
<keyword evidence="2" id="KW-0464">Manganese</keyword>
<gene>
    <name evidence="4" type="ORF">HNQ80_000208</name>
</gene>
<dbReference type="PIRSF" id="PIRSF005962">
    <property type="entry name" value="Pept_M20D_amidohydro"/>
    <property type="match status" value="1"/>
</dbReference>
<dbReference type="GO" id="GO:0019877">
    <property type="term" value="P:diaminopimelate biosynthetic process"/>
    <property type="evidence" value="ECO:0007669"/>
    <property type="project" value="UniProtKB-ARBA"/>
</dbReference>
<dbReference type="SUPFAM" id="SSF55031">
    <property type="entry name" value="Bacterial exopeptidase dimerisation domain"/>
    <property type="match status" value="1"/>
</dbReference>
<evidence type="ECO:0000256" key="2">
    <source>
        <dbReference type="PIRSR" id="PIRSR005962-1"/>
    </source>
</evidence>
<dbReference type="Gene3D" id="3.40.630.10">
    <property type="entry name" value="Zn peptidases"/>
    <property type="match status" value="1"/>
</dbReference>
<dbReference type="SUPFAM" id="SSF53187">
    <property type="entry name" value="Zn-dependent exopeptidases"/>
    <property type="match status" value="1"/>
</dbReference>
<dbReference type="GO" id="GO:0046872">
    <property type="term" value="F:metal ion binding"/>
    <property type="evidence" value="ECO:0007669"/>
    <property type="project" value="UniProtKB-KW"/>
</dbReference>
<organism evidence="4 5">
    <name type="scientific">Anaerosolibacter carboniphilus</name>
    <dbReference type="NCBI Taxonomy" id="1417629"/>
    <lineage>
        <taxon>Bacteria</taxon>
        <taxon>Bacillati</taxon>
        <taxon>Bacillota</taxon>
        <taxon>Clostridia</taxon>
        <taxon>Peptostreptococcales</taxon>
        <taxon>Thermotaleaceae</taxon>
        <taxon>Anaerosolibacter</taxon>
    </lineage>
</organism>
<dbReference type="Gene3D" id="3.30.70.360">
    <property type="match status" value="1"/>
</dbReference>
<comment type="cofactor">
    <cofactor evidence="2">
        <name>Mn(2+)</name>
        <dbReference type="ChEBI" id="CHEBI:29035"/>
    </cofactor>
    <text evidence="2">The Mn(2+) ion enhances activity.</text>
</comment>
<evidence type="ECO:0000313" key="4">
    <source>
        <dbReference type="EMBL" id="MBB6214139.1"/>
    </source>
</evidence>
<feature type="binding site" evidence="2">
    <location>
        <position position="103"/>
    </location>
    <ligand>
        <name>Mn(2+)</name>
        <dbReference type="ChEBI" id="CHEBI:29035"/>
        <label>2</label>
    </ligand>
</feature>
<dbReference type="FunFam" id="3.30.70.360:FF:000001">
    <property type="entry name" value="N-acetyldiaminopimelate deacetylase"/>
    <property type="match status" value="1"/>
</dbReference>
<protein>
    <submittedName>
        <fullName evidence="4">Amidohydrolase</fullName>
        <ecNumber evidence="4">3.5.1.-</ecNumber>
    </submittedName>
</protein>
<dbReference type="InterPro" id="IPR011650">
    <property type="entry name" value="Peptidase_M20_dimer"/>
</dbReference>
<dbReference type="InterPro" id="IPR036264">
    <property type="entry name" value="Bact_exopeptidase_dim_dom"/>
</dbReference>
<dbReference type="PANTHER" id="PTHR11014:SF63">
    <property type="entry name" value="METALLOPEPTIDASE, PUTATIVE (AFU_ORTHOLOGUE AFUA_6G09600)-RELATED"/>
    <property type="match status" value="1"/>
</dbReference>
<dbReference type="Pfam" id="PF01546">
    <property type="entry name" value="Peptidase_M20"/>
    <property type="match status" value="1"/>
</dbReference>
<dbReference type="InterPro" id="IPR002933">
    <property type="entry name" value="Peptidase_M20"/>
</dbReference>
<keyword evidence="2" id="KW-0479">Metal-binding</keyword>
<dbReference type="InterPro" id="IPR017439">
    <property type="entry name" value="Amidohydrolase"/>
</dbReference>
<dbReference type="AlphaFoldDB" id="A0A841KVC0"/>
<evidence type="ECO:0000256" key="1">
    <source>
        <dbReference type="ARBA" id="ARBA00022801"/>
    </source>
</evidence>